<reference evidence="5 6" key="1">
    <citation type="submission" date="2019-06" db="EMBL/GenBank/DDBJ databases">
        <title>Complete genome of Shewanella marisflavi ECSMB14101, a mussel settlement-inducing bacterium isolated from East China Sea.</title>
        <authorList>
            <person name="Yang J."/>
            <person name="Liang X."/>
            <person name="Chang R."/>
            <person name="Peng L."/>
        </authorList>
    </citation>
    <scope>NUCLEOTIDE SEQUENCE [LARGE SCALE GENOMIC DNA]</scope>
    <source>
        <strain evidence="5 6">ECSMB14101</strain>
    </source>
</reference>
<accession>A0ABX5WKZ2</accession>
<dbReference type="InterPro" id="IPR017871">
    <property type="entry name" value="ABC_transporter-like_CS"/>
</dbReference>
<dbReference type="Pfam" id="PF00005">
    <property type="entry name" value="ABC_tran"/>
    <property type="match status" value="1"/>
</dbReference>
<dbReference type="InterPro" id="IPR027417">
    <property type="entry name" value="P-loop_NTPase"/>
</dbReference>
<feature type="region of interest" description="Disordered" evidence="3">
    <location>
        <begin position="8"/>
        <end position="43"/>
    </location>
</feature>
<keyword evidence="2 5" id="KW-0067">ATP-binding</keyword>
<evidence type="ECO:0000313" key="6">
    <source>
        <dbReference type="Proteomes" id="UP000318758"/>
    </source>
</evidence>
<dbReference type="PROSITE" id="PS50893">
    <property type="entry name" value="ABC_TRANSPORTER_2"/>
    <property type="match status" value="1"/>
</dbReference>
<dbReference type="PANTHER" id="PTHR42794">
    <property type="entry name" value="HEMIN IMPORT ATP-BINDING PROTEIN HMUV"/>
    <property type="match status" value="1"/>
</dbReference>
<evidence type="ECO:0000256" key="1">
    <source>
        <dbReference type="ARBA" id="ARBA00022741"/>
    </source>
</evidence>
<evidence type="ECO:0000259" key="4">
    <source>
        <dbReference type="PROSITE" id="PS50893"/>
    </source>
</evidence>
<evidence type="ECO:0000256" key="2">
    <source>
        <dbReference type="ARBA" id="ARBA00022840"/>
    </source>
</evidence>
<dbReference type="EMBL" id="CP041153">
    <property type="protein sequence ID" value="QDF74275.1"/>
    <property type="molecule type" value="Genomic_DNA"/>
</dbReference>
<evidence type="ECO:0000256" key="3">
    <source>
        <dbReference type="SAM" id="MobiDB-lite"/>
    </source>
</evidence>
<keyword evidence="1" id="KW-0547">Nucleotide-binding</keyword>
<dbReference type="CDD" id="cd03214">
    <property type="entry name" value="ABC_Iron-Siderophores_B12_Hemin"/>
    <property type="match status" value="1"/>
</dbReference>
<dbReference type="SMART" id="SM00382">
    <property type="entry name" value="AAA"/>
    <property type="match status" value="1"/>
</dbReference>
<dbReference type="SUPFAM" id="SSF52540">
    <property type="entry name" value="P-loop containing nucleoside triphosphate hydrolases"/>
    <property type="match status" value="1"/>
</dbReference>
<organism evidence="5 6">
    <name type="scientific">Shewanella marisflavi</name>
    <dbReference type="NCBI Taxonomy" id="260364"/>
    <lineage>
        <taxon>Bacteria</taxon>
        <taxon>Pseudomonadati</taxon>
        <taxon>Pseudomonadota</taxon>
        <taxon>Gammaproteobacteria</taxon>
        <taxon>Alteromonadales</taxon>
        <taxon>Shewanellaceae</taxon>
        <taxon>Shewanella</taxon>
    </lineage>
</organism>
<sequence>MLLARNALVSQEASASGEQGPNSLGQNNQGLSSQTSHTSLNESSNCAPVLSVNELGWHCGERDILSQISLDLPQGKMLGIIGPNGAGKSTLLRCLYRFLTPSRGEIKLFGQPIASLSARAFAREVAVVLQDTPQHFDMTTAQLVALGLTPHKSAFSMTTPADKQAVRRALETVGLSDRAGQAYESLSGGEKQRALIARAIVQRPKLLILDEPTNHLDIRYQIQILELLKTLGVTVVISIHDLNLASAMCDKLLLLDRGWAVAQGTPKQVLSEAQIANTFGVCCQVAPHPQHGNPQIHYFYGYYGEQAQSHGEQEANHVKP</sequence>
<dbReference type="PANTHER" id="PTHR42794:SF2">
    <property type="entry name" value="ABC TRANSPORTER ATP-BINDING PROTEIN"/>
    <property type="match status" value="1"/>
</dbReference>
<dbReference type="InterPro" id="IPR003439">
    <property type="entry name" value="ABC_transporter-like_ATP-bd"/>
</dbReference>
<keyword evidence="6" id="KW-1185">Reference proteome</keyword>
<dbReference type="PROSITE" id="PS00211">
    <property type="entry name" value="ABC_TRANSPORTER_1"/>
    <property type="match status" value="1"/>
</dbReference>
<dbReference type="GO" id="GO:0005524">
    <property type="term" value="F:ATP binding"/>
    <property type="evidence" value="ECO:0007669"/>
    <property type="project" value="UniProtKB-KW"/>
</dbReference>
<proteinExistence type="predicted"/>
<name>A0ABX5WKZ2_9GAMM</name>
<evidence type="ECO:0000313" key="5">
    <source>
        <dbReference type="EMBL" id="QDF74275.1"/>
    </source>
</evidence>
<dbReference type="Gene3D" id="3.40.50.300">
    <property type="entry name" value="P-loop containing nucleotide triphosphate hydrolases"/>
    <property type="match status" value="1"/>
</dbReference>
<dbReference type="Proteomes" id="UP000318758">
    <property type="component" value="Chromosome"/>
</dbReference>
<gene>
    <name evidence="5" type="ORF">FGA12_03335</name>
</gene>
<feature type="domain" description="ABC transporter" evidence="4">
    <location>
        <begin position="50"/>
        <end position="282"/>
    </location>
</feature>
<dbReference type="InterPro" id="IPR003593">
    <property type="entry name" value="AAA+_ATPase"/>
</dbReference>
<protein>
    <submittedName>
        <fullName evidence="5">ABC transporter ATP-binding protein</fullName>
    </submittedName>
</protein>